<dbReference type="HAMAP" id="MF_00354">
    <property type="entry name" value="Idi_2"/>
    <property type="match status" value="1"/>
</dbReference>
<comment type="similarity">
    <text evidence="11">Belongs to the IPP isomerase type 2 family.</text>
</comment>
<dbReference type="GO" id="GO:0008299">
    <property type="term" value="P:isoprenoid biosynthetic process"/>
    <property type="evidence" value="ECO:0007669"/>
    <property type="project" value="UniProtKB-UniRule"/>
</dbReference>
<keyword evidence="15" id="KW-1185">Reference proteome</keyword>
<dbReference type="HOGENOM" id="CLU_065515_1_0_9"/>
<evidence type="ECO:0000256" key="12">
    <source>
        <dbReference type="SAM" id="MobiDB-lite"/>
    </source>
</evidence>
<evidence type="ECO:0000256" key="1">
    <source>
        <dbReference type="ARBA" id="ARBA00001917"/>
    </source>
</evidence>
<feature type="binding site" evidence="11">
    <location>
        <begin position="17"/>
        <end position="18"/>
    </location>
    <ligand>
        <name>substrate</name>
    </ligand>
</feature>
<dbReference type="GO" id="GO:0005737">
    <property type="term" value="C:cytoplasm"/>
    <property type="evidence" value="ECO:0007669"/>
    <property type="project" value="UniProtKB-SubCell"/>
</dbReference>
<feature type="binding site" evidence="11">
    <location>
        <position position="106"/>
    </location>
    <ligand>
        <name>FMN</name>
        <dbReference type="ChEBI" id="CHEBI:58210"/>
    </ligand>
</feature>
<keyword evidence="5 11" id="KW-0479">Metal-binding</keyword>
<feature type="binding site" evidence="11">
    <location>
        <position position="134"/>
    </location>
    <ligand>
        <name>FMN</name>
        <dbReference type="ChEBI" id="CHEBI:58210"/>
    </ligand>
</feature>
<comment type="function">
    <text evidence="11">Involved in the biosynthesis of isoprenoids. Catalyzes the 1,3-allylic rearrangement of the homoallylic substrate isopentenyl (IPP) to its allylic isomer, dimethylallyl diphosphate (DMAPP).</text>
</comment>
<dbReference type="GO" id="GO:0004452">
    <property type="term" value="F:isopentenyl-diphosphate delta-isomerase activity"/>
    <property type="evidence" value="ECO:0007669"/>
    <property type="project" value="UniProtKB-UniRule"/>
</dbReference>
<protein>
    <recommendedName>
        <fullName evidence="11">Isopentenyl-diphosphate delta-isomerase</fullName>
        <shortName evidence="11">IPP isomerase</shortName>
        <ecNumber evidence="11">5.3.3.2</ecNumber>
    </recommendedName>
    <alternativeName>
        <fullName evidence="11">Isopentenyl diphosphate:dimethylallyl diphosphate isomerase</fullName>
    </alternativeName>
    <alternativeName>
        <fullName evidence="11">Isopentenyl pyrophosphate isomerase</fullName>
    </alternativeName>
    <alternativeName>
        <fullName evidence="11">Type 2 isopentenyl diphosphate isomerase</fullName>
        <shortName evidence="11">IDI-2</shortName>
    </alternativeName>
</protein>
<comment type="subunit">
    <text evidence="10 11">Homooctamer. Dimer of tetramers.</text>
</comment>
<organism evidence="14 15">
    <name type="scientific">Thermacetogenium phaeum (strain ATCC BAA-254 / DSM 26808 / PB)</name>
    <dbReference type="NCBI Taxonomy" id="1089553"/>
    <lineage>
        <taxon>Bacteria</taxon>
        <taxon>Bacillati</taxon>
        <taxon>Bacillota</taxon>
        <taxon>Clostridia</taxon>
        <taxon>Thermoanaerobacterales</taxon>
        <taxon>Thermoanaerobacteraceae</taxon>
        <taxon>Thermacetogenium</taxon>
    </lineage>
</organism>
<evidence type="ECO:0000256" key="2">
    <source>
        <dbReference type="ARBA" id="ARBA00022490"/>
    </source>
</evidence>
<sequence>MLTLNGSKDVEKIIARRKSQHVEIALREDVEYRFPGSGFDDFQLEHCALPEIALSEIDTSGVFLNKTISMPLLISPITGGTEDTFPIVKALAEIAQEKKLALSVGSQRIALEHASCENYFGIRKSAPDVPLLANLGAVQLNYGLNAGHCQKAVDMLEADALVLHLNPLHECLQQEGNTDFGNLLPKIEEVVKSLSVPVIVKEVGFGISAEVARKLAAIGVYAVDIAGSGGTCWPLIEARRAQSEEGKQLAAAFVSWGLPTAHLLHEYRKNRHLVQVPVIASGGIRSGIDIAKSIAMGASLAGIGLPFLRAAAAGVEELAALVERLRRELVVAMFCAGARNIRELSRTRVIPVNRGLREDPATGGNPGGGGLKGDGELS</sequence>
<keyword evidence="9 11" id="KW-0413">Isomerase</keyword>
<dbReference type="Proteomes" id="UP000000467">
    <property type="component" value="Chromosome"/>
</dbReference>
<evidence type="ECO:0000256" key="7">
    <source>
        <dbReference type="ARBA" id="ARBA00022857"/>
    </source>
</evidence>
<dbReference type="GO" id="GO:0070402">
    <property type="term" value="F:NADPH binding"/>
    <property type="evidence" value="ECO:0007669"/>
    <property type="project" value="UniProtKB-UniRule"/>
</dbReference>
<evidence type="ECO:0000256" key="5">
    <source>
        <dbReference type="ARBA" id="ARBA00022723"/>
    </source>
</evidence>
<comment type="subcellular location">
    <subcellularLocation>
        <location evidence="11">Cytoplasm</location>
    </subcellularLocation>
</comment>
<evidence type="ECO:0000313" key="14">
    <source>
        <dbReference type="EMBL" id="AFV12570.1"/>
    </source>
</evidence>
<gene>
    <name evidence="11 14" type="primary">fni</name>
    <name evidence="14" type="ordered locus">Tph_c23830</name>
</gene>
<keyword evidence="7 11" id="KW-0521">NADP</keyword>
<dbReference type="EMBL" id="CP003732">
    <property type="protein sequence ID" value="AFV12570.1"/>
    <property type="molecule type" value="Genomic_DNA"/>
</dbReference>
<dbReference type="CDD" id="cd02811">
    <property type="entry name" value="IDI-2_FMN"/>
    <property type="match status" value="1"/>
</dbReference>
<dbReference type="GO" id="GO:0010181">
    <property type="term" value="F:FMN binding"/>
    <property type="evidence" value="ECO:0007669"/>
    <property type="project" value="UniProtKB-UniRule"/>
</dbReference>
<dbReference type="Gene3D" id="3.20.20.70">
    <property type="entry name" value="Aldolase class I"/>
    <property type="match status" value="1"/>
</dbReference>
<name>K4LKR6_THEPS</name>
<evidence type="ECO:0000313" key="15">
    <source>
        <dbReference type="Proteomes" id="UP000000467"/>
    </source>
</evidence>
<dbReference type="NCBIfam" id="TIGR02151">
    <property type="entry name" value="IPP_isom_2"/>
    <property type="match status" value="1"/>
</dbReference>
<comment type="cofactor">
    <cofactor evidence="1 11">
        <name>FMN</name>
        <dbReference type="ChEBI" id="CHEBI:58210"/>
    </cofactor>
</comment>
<dbReference type="PIRSF" id="PIRSF003314">
    <property type="entry name" value="IPP_isomerase"/>
    <property type="match status" value="1"/>
</dbReference>
<comment type="caution">
    <text evidence="11">Lacks conserved residue(s) required for the propagation of feature annotation.</text>
</comment>
<evidence type="ECO:0000256" key="8">
    <source>
        <dbReference type="ARBA" id="ARBA00023229"/>
    </source>
</evidence>
<keyword evidence="8 11" id="KW-0414">Isoprene biosynthesis</keyword>
<dbReference type="PANTHER" id="PTHR43665">
    <property type="entry name" value="ISOPENTENYL-DIPHOSPHATE DELTA-ISOMERASE"/>
    <property type="match status" value="1"/>
</dbReference>
<feature type="binding site" evidence="11">
    <location>
        <begin position="283"/>
        <end position="285"/>
    </location>
    <ligand>
        <name>FMN</name>
        <dbReference type="ChEBI" id="CHEBI:58210"/>
    </ligand>
</feature>
<feature type="binding site" evidence="11">
    <location>
        <position position="75"/>
    </location>
    <ligand>
        <name>FMN</name>
        <dbReference type="ChEBI" id="CHEBI:58210"/>
    </ligand>
</feature>
<dbReference type="PANTHER" id="PTHR43665:SF1">
    <property type="entry name" value="ISOPENTENYL-DIPHOSPHATE DELTA-ISOMERASE"/>
    <property type="match status" value="1"/>
</dbReference>
<evidence type="ECO:0000259" key="13">
    <source>
        <dbReference type="Pfam" id="PF01070"/>
    </source>
</evidence>
<dbReference type="InterPro" id="IPR013785">
    <property type="entry name" value="Aldolase_TIM"/>
</dbReference>
<evidence type="ECO:0000256" key="3">
    <source>
        <dbReference type="ARBA" id="ARBA00022630"/>
    </source>
</evidence>
<dbReference type="InterPro" id="IPR011179">
    <property type="entry name" value="IPdP_isomerase"/>
</dbReference>
<comment type="cofactor">
    <cofactor evidence="11">
        <name>NADPH</name>
        <dbReference type="ChEBI" id="CHEBI:57783"/>
    </cofactor>
</comment>
<accession>K4LKR6</accession>
<feature type="region of interest" description="Disordered" evidence="12">
    <location>
        <begin position="355"/>
        <end position="378"/>
    </location>
</feature>
<dbReference type="AlphaFoldDB" id="K4LKR6"/>
<evidence type="ECO:0000256" key="9">
    <source>
        <dbReference type="ARBA" id="ARBA00023235"/>
    </source>
</evidence>
<keyword evidence="6 11" id="KW-0460">Magnesium</keyword>
<keyword evidence="3 11" id="KW-0285">Flavoprotein</keyword>
<keyword evidence="4 11" id="KW-0288">FMN</keyword>
<proteinExistence type="inferred from homology"/>
<evidence type="ECO:0000256" key="6">
    <source>
        <dbReference type="ARBA" id="ARBA00022842"/>
    </source>
</evidence>
<dbReference type="EC" id="5.3.3.2" evidence="11"/>
<dbReference type="SUPFAM" id="SSF51395">
    <property type="entry name" value="FMN-linked oxidoreductases"/>
    <property type="match status" value="1"/>
</dbReference>
<evidence type="ECO:0000256" key="10">
    <source>
        <dbReference type="ARBA" id="ARBA00025810"/>
    </source>
</evidence>
<comment type="cofactor">
    <cofactor evidence="11">
        <name>Mg(2+)</name>
        <dbReference type="ChEBI" id="CHEBI:18420"/>
    </cofactor>
</comment>
<dbReference type="GO" id="GO:0016491">
    <property type="term" value="F:oxidoreductase activity"/>
    <property type="evidence" value="ECO:0007669"/>
    <property type="project" value="InterPro"/>
</dbReference>
<feature type="binding site" evidence="11">
    <location>
        <position position="170"/>
    </location>
    <ligand>
        <name>Mg(2+)</name>
        <dbReference type="ChEBI" id="CHEBI:18420"/>
    </ligand>
</feature>
<keyword evidence="2 11" id="KW-0963">Cytoplasm</keyword>
<feature type="binding site" evidence="11">
    <location>
        <begin position="106"/>
        <end position="108"/>
    </location>
    <ligand>
        <name>substrate</name>
    </ligand>
</feature>
<feature type="domain" description="FMN-dependent dehydrogenase" evidence="13">
    <location>
        <begin position="186"/>
        <end position="349"/>
    </location>
</feature>
<feature type="binding site" evidence="11">
    <location>
        <position position="231"/>
    </location>
    <ligand>
        <name>FMN</name>
        <dbReference type="ChEBI" id="CHEBI:58210"/>
    </ligand>
</feature>
<comment type="catalytic activity">
    <reaction evidence="11">
        <text>isopentenyl diphosphate = dimethylallyl diphosphate</text>
        <dbReference type="Rhea" id="RHEA:23284"/>
        <dbReference type="ChEBI" id="CHEBI:57623"/>
        <dbReference type="ChEBI" id="CHEBI:128769"/>
        <dbReference type="EC" id="5.3.3.2"/>
    </reaction>
</comment>
<dbReference type="eggNOG" id="COG1304">
    <property type="taxonomic scope" value="Bacteria"/>
</dbReference>
<reference evidence="14 15" key="1">
    <citation type="journal article" date="2012" name="BMC Genomics">
        <title>Genome-guided analysis of physiological and morphological traits of the fermentative acetate oxidizer Thermacetogenium phaeum.</title>
        <authorList>
            <person name="Oehler D."/>
            <person name="Poehlein A."/>
            <person name="Leimbach A."/>
            <person name="Muller N."/>
            <person name="Daniel R."/>
            <person name="Gottschalk G."/>
            <person name="Schink B."/>
        </authorList>
    </citation>
    <scope>NUCLEOTIDE SEQUENCE [LARGE SCALE GENOMIC DNA]</scope>
    <source>
        <strain evidence="15">ATCC BAA-254 / DSM 26808 / PB</strain>
    </source>
</reference>
<dbReference type="STRING" id="1089553.Tph_c23830"/>
<dbReference type="Pfam" id="PF01070">
    <property type="entry name" value="FMN_dh"/>
    <property type="match status" value="1"/>
</dbReference>
<evidence type="ECO:0000256" key="11">
    <source>
        <dbReference type="HAMAP-Rule" id="MF_00354"/>
    </source>
</evidence>
<dbReference type="GO" id="GO:0000287">
    <property type="term" value="F:magnesium ion binding"/>
    <property type="evidence" value="ECO:0007669"/>
    <property type="project" value="UniProtKB-UniRule"/>
</dbReference>
<dbReference type="SMART" id="SM01240">
    <property type="entry name" value="IMPDH"/>
    <property type="match status" value="1"/>
</dbReference>
<dbReference type="KEGG" id="tpz:Tph_c23830"/>
<evidence type="ECO:0000256" key="4">
    <source>
        <dbReference type="ARBA" id="ARBA00022643"/>
    </source>
</evidence>
<feature type="binding site" evidence="11">
    <location>
        <position position="201"/>
    </location>
    <ligand>
        <name>FMN</name>
        <dbReference type="ChEBI" id="CHEBI:58210"/>
    </ligand>
</feature>
<dbReference type="InterPro" id="IPR000262">
    <property type="entry name" value="FMN-dep_DH"/>
</dbReference>